<gene>
    <name evidence="3" type="ORF">KL940_001789</name>
</gene>
<organism evidence="3 4">
    <name type="scientific">Pichia angusta</name>
    <name type="common">Yeast</name>
    <name type="synonym">Hansenula polymorpha</name>
    <dbReference type="NCBI Taxonomy" id="870730"/>
    <lineage>
        <taxon>Eukaryota</taxon>
        <taxon>Fungi</taxon>
        <taxon>Dikarya</taxon>
        <taxon>Ascomycota</taxon>
        <taxon>Saccharomycotina</taxon>
        <taxon>Pichiomycetes</taxon>
        <taxon>Pichiales</taxon>
        <taxon>Pichiaceae</taxon>
        <taxon>Ogataea</taxon>
    </lineage>
</organism>
<feature type="compositionally biased region" description="Low complexity" evidence="1">
    <location>
        <begin position="7"/>
        <end position="23"/>
    </location>
</feature>
<evidence type="ECO:0000313" key="3">
    <source>
        <dbReference type="EMBL" id="KAG7850229.1"/>
    </source>
</evidence>
<keyword evidence="2" id="KW-1133">Transmembrane helix</keyword>
<evidence type="ECO:0000313" key="4">
    <source>
        <dbReference type="Proteomes" id="UP001197328"/>
    </source>
</evidence>
<reference evidence="3 4" key="1">
    <citation type="journal article" date="2021" name="G3 (Bethesda)">
        <title>Genomic diversity, chromosomal rearrangements, and interspecies hybridization in the ogataea polymorpha species complex.</title>
        <authorList>
            <person name="Hanson S.J."/>
            <person name="Cinneide E.O."/>
            <person name="Salzberg L.I."/>
            <person name="Wolfe K.H."/>
            <person name="McGowan J."/>
            <person name="Fitzpatrick D.A."/>
            <person name="Matlin K."/>
        </authorList>
    </citation>
    <scope>NUCLEOTIDE SEQUENCE [LARGE SCALE GENOMIC DNA]</scope>
    <source>
        <strain evidence="3">51-138</strain>
    </source>
</reference>
<keyword evidence="2" id="KW-0812">Transmembrane</keyword>
<comment type="caution">
    <text evidence="3">The sequence shown here is derived from an EMBL/GenBank/DDBJ whole genome shotgun (WGS) entry which is preliminary data.</text>
</comment>
<dbReference type="Proteomes" id="UP001197328">
    <property type="component" value="Unassembled WGS sequence"/>
</dbReference>
<evidence type="ECO:0000256" key="1">
    <source>
        <dbReference type="SAM" id="MobiDB-lite"/>
    </source>
</evidence>
<feature type="transmembrane region" description="Helical" evidence="2">
    <location>
        <begin position="59"/>
        <end position="81"/>
    </location>
</feature>
<proteinExistence type="predicted"/>
<evidence type="ECO:0000256" key="2">
    <source>
        <dbReference type="SAM" id="Phobius"/>
    </source>
</evidence>
<dbReference type="EMBL" id="JAHLVD010000004">
    <property type="protein sequence ID" value="KAG7850229.1"/>
    <property type="molecule type" value="Genomic_DNA"/>
</dbReference>
<keyword evidence="2" id="KW-0472">Membrane</keyword>
<feature type="region of interest" description="Disordered" evidence="1">
    <location>
        <begin position="1"/>
        <end position="41"/>
    </location>
</feature>
<keyword evidence="4" id="KW-1185">Reference proteome</keyword>
<protein>
    <recommendedName>
        <fullName evidence="5">CASP-like protein</fullName>
    </recommendedName>
</protein>
<name>A0ABQ7RYQ6_PICAN</name>
<sequence length="137" mass="14687">MPSFPPSSARSSQVWSSADSGTAGTDGDGTYGGLNTSRSTDSGLRLDVRSHWMESKFTVAAFFAFVAIAVWQQCGFISVAMRNAFSNICWFRKVDTIPDPVPSSTTSRGLLSAIFAPMSSNRSRSKNESSAGSYILP</sequence>
<evidence type="ECO:0008006" key="5">
    <source>
        <dbReference type="Google" id="ProtNLM"/>
    </source>
</evidence>
<accession>A0ABQ7RYQ6</accession>